<feature type="transmembrane region" description="Helical" evidence="2">
    <location>
        <begin position="325"/>
        <end position="344"/>
    </location>
</feature>
<proteinExistence type="predicted"/>
<reference evidence="3 4" key="1">
    <citation type="submission" date="2019-09" db="EMBL/GenBank/DDBJ databases">
        <title>YIM 48816 draft genome.</title>
        <authorList>
            <person name="Jiang L."/>
        </authorList>
    </citation>
    <scope>NUCLEOTIDE SEQUENCE [LARGE SCALE GENOMIC DNA]</scope>
    <source>
        <strain evidence="3 4">YIM 48816</strain>
    </source>
</reference>
<feature type="transmembrane region" description="Helical" evidence="2">
    <location>
        <begin position="215"/>
        <end position="235"/>
    </location>
</feature>
<feature type="transmembrane region" description="Helical" evidence="2">
    <location>
        <begin position="12"/>
        <end position="30"/>
    </location>
</feature>
<keyword evidence="2" id="KW-0472">Membrane</keyword>
<keyword evidence="2" id="KW-0812">Transmembrane</keyword>
<protein>
    <submittedName>
        <fullName evidence="3">Oligosaccharide repeat unit polymerase</fullName>
    </submittedName>
</protein>
<feature type="transmembrane region" description="Helical" evidence="2">
    <location>
        <begin position="167"/>
        <end position="185"/>
    </location>
</feature>
<feature type="transmembrane region" description="Helical" evidence="2">
    <location>
        <begin position="134"/>
        <end position="158"/>
    </location>
</feature>
<comment type="caution">
    <text evidence="3">The sequence shown here is derived from an EMBL/GenBank/DDBJ whole genome shotgun (WGS) entry which is preliminary data.</text>
</comment>
<name>A0A6L3T0C8_9HYPH</name>
<keyword evidence="2" id="KW-1133">Transmembrane helix</keyword>
<organism evidence="3 4">
    <name type="scientific">Methylobacterium soli</name>
    <dbReference type="NCBI Taxonomy" id="553447"/>
    <lineage>
        <taxon>Bacteria</taxon>
        <taxon>Pseudomonadati</taxon>
        <taxon>Pseudomonadota</taxon>
        <taxon>Alphaproteobacteria</taxon>
        <taxon>Hyphomicrobiales</taxon>
        <taxon>Methylobacteriaceae</taxon>
        <taxon>Methylobacterium</taxon>
    </lineage>
</organism>
<evidence type="ECO:0000313" key="3">
    <source>
        <dbReference type="EMBL" id="KAB1078021.1"/>
    </source>
</evidence>
<sequence length="450" mass="49953">MEVIRPPWWINPIALLGVFILPVFLISTIYGADSLAINRIYSNYMDWESVPAGICALFALCVGSGLAIWLAPASNNPLHLPEARTNTALIVLASLAIASQVFVIFDLVISYPGLVMQAINGEQGAIYELHDTAVRIPGLTSLMNVRGVFFALVSACLLDRDFRLARWIWPLYAALVVTTLMYSFIVSERVVIIEMGVAALLAPLTFKLRPSFFRATSPFVGMIGIFGLFAVGEYFRSWPFYQGTGIQFSDFAFDRFVGYFASSINNGAGYYLKTDPTLMPYWTAGWLHRFPLWDFLGISMDASSGVQFQSFLNRFANPEFNNYSGVYAALIDFGLPLGCLYLTIWGFLGGLVYRSFVARGLLGLILYPVWIYGYFDIIRVFYWGEPRFVPLAGAAIAVYFYIRGGHRLEARRAGPPRPRAGEARPRAVESASRPGGDWFGGRAPKTGPAL</sequence>
<accession>A0A6L3T0C8</accession>
<keyword evidence="4" id="KW-1185">Reference proteome</keyword>
<evidence type="ECO:0000256" key="1">
    <source>
        <dbReference type="SAM" id="MobiDB-lite"/>
    </source>
</evidence>
<dbReference type="Proteomes" id="UP000474159">
    <property type="component" value="Unassembled WGS sequence"/>
</dbReference>
<dbReference type="RefSeq" id="WP_151001229.1">
    <property type="nucleotide sequence ID" value="NZ_VZZK01000016.1"/>
</dbReference>
<gene>
    <name evidence="3" type="ORF">F6X53_16105</name>
</gene>
<evidence type="ECO:0000256" key="2">
    <source>
        <dbReference type="SAM" id="Phobius"/>
    </source>
</evidence>
<feature type="transmembrane region" description="Helical" evidence="2">
    <location>
        <begin position="50"/>
        <end position="70"/>
    </location>
</feature>
<dbReference type="OrthoDB" id="9809977at2"/>
<dbReference type="AlphaFoldDB" id="A0A6L3T0C8"/>
<dbReference type="EMBL" id="VZZK01000016">
    <property type="protein sequence ID" value="KAB1078021.1"/>
    <property type="molecule type" value="Genomic_DNA"/>
</dbReference>
<evidence type="ECO:0000313" key="4">
    <source>
        <dbReference type="Proteomes" id="UP000474159"/>
    </source>
</evidence>
<feature type="region of interest" description="Disordered" evidence="1">
    <location>
        <begin position="412"/>
        <end position="450"/>
    </location>
</feature>
<feature type="transmembrane region" description="Helical" evidence="2">
    <location>
        <begin position="381"/>
        <end position="402"/>
    </location>
</feature>
<feature type="transmembrane region" description="Helical" evidence="2">
    <location>
        <begin position="90"/>
        <end position="114"/>
    </location>
</feature>
<feature type="transmembrane region" description="Helical" evidence="2">
    <location>
        <begin position="356"/>
        <end position="375"/>
    </location>
</feature>